<reference evidence="9" key="2">
    <citation type="submission" date="2019-11" db="EMBL/GenBank/DDBJ databases">
        <title>Improved Assembly of Tolypothrix boutellei genome.</title>
        <authorList>
            <person name="Sarangi A.N."/>
            <person name="Mukherjee M."/>
            <person name="Ghosh S."/>
            <person name="Singh D."/>
            <person name="Das A."/>
            <person name="Kant S."/>
            <person name="Prusty A."/>
            <person name="Tripathy S."/>
        </authorList>
    </citation>
    <scope>NUCLEOTIDE SEQUENCE</scope>
    <source>
        <strain evidence="9">VB521301</strain>
    </source>
</reference>
<dbReference type="PRINTS" id="PR00463">
    <property type="entry name" value="EP450I"/>
</dbReference>
<keyword evidence="3 7" id="KW-0479">Metal-binding</keyword>
<comment type="cofactor">
    <cofactor evidence="7">
        <name>heme</name>
        <dbReference type="ChEBI" id="CHEBI:30413"/>
    </cofactor>
</comment>
<dbReference type="Pfam" id="PF00067">
    <property type="entry name" value="p450"/>
    <property type="match status" value="1"/>
</dbReference>
<gene>
    <name evidence="9" type="ORF">DA73_0400030230</name>
</gene>
<evidence type="ECO:0000256" key="1">
    <source>
        <dbReference type="ARBA" id="ARBA00010617"/>
    </source>
</evidence>
<evidence type="ECO:0000256" key="5">
    <source>
        <dbReference type="ARBA" id="ARBA00023004"/>
    </source>
</evidence>
<dbReference type="GO" id="GO:0016705">
    <property type="term" value="F:oxidoreductase activity, acting on paired donors, with incorporation or reduction of molecular oxygen"/>
    <property type="evidence" value="ECO:0007669"/>
    <property type="project" value="InterPro"/>
</dbReference>
<dbReference type="InterPro" id="IPR036396">
    <property type="entry name" value="Cyt_P450_sf"/>
</dbReference>
<dbReference type="AlphaFoldDB" id="A0A8S9TD82"/>
<evidence type="ECO:0000313" key="10">
    <source>
        <dbReference type="Proteomes" id="UP000029738"/>
    </source>
</evidence>
<dbReference type="Proteomes" id="UP000029738">
    <property type="component" value="Unassembled WGS sequence"/>
</dbReference>
<feature type="binding site" description="axial binding residue" evidence="7">
    <location>
        <position position="85"/>
    </location>
    <ligand>
        <name>heme</name>
        <dbReference type="ChEBI" id="CHEBI:30413"/>
    </ligand>
    <ligandPart>
        <name>Fe</name>
        <dbReference type="ChEBI" id="CHEBI:18248"/>
    </ligandPart>
</feature>
<evidence type="ECO:0000256" key="7">
    <source>
        <dbReference type="PIRSR" id="PIRSR602401-1"/>
    </source>
</evidence>
<dbReference type="GO" id="GO:0020037">
    <property type="term" value="F:heme binding"/>
    <property type="evidence" value="ECO:0007669"/>
    <property type="project" value="InterPro"/>
</dbReference>
<comment type="caution">
    <text evidence="9">The sequence shown here is derived from an EMBL/GenBank/DDBJ whole genome shotgun (WGS) entry which is preliminary data.</text>
</comment>
<dbReference type="SUPFAM" id="SSF48264">
    <property type="entry name" value="Cytochrome P450"/>
    <property type="match status" value="1"/>
</dbReference>
<dbReference type="InterPro" id="IPR001128">
    <property type="entry name" value="Cyt_P450"/>
</dbReference>
<organism evidence="9 10">
    <name type="scientific">Tolypothrix bouteillei VB521301</name>
    <dbReference type="NCBI Taxonomy" id="1479485"/>
    <lineage>
        <taxon>Bacteria</taxon>
        <taxon>Bacillati</taxon>
        <taxon>Cyanobacteriota</taxon>
        <taxon>Cyanophyceae</taxon>
        <taxon>Nostocales</taxon>
        <taxon>Tolypothrichaceae</taxon>
        <taxon>Tolypothrix</taxon>
    </lineage>
</organism>
<dbReference type="PANTHER" id="PTHR24291">
    <property type="entry name" value="CYTOCHROME P450 FAMILY 4"/>
    <property type="match status" value="1"/>
</dbReference>
<evidence type="ECO:0000256" key="2">
    <source>
        <dbReference type="ARBA" id="ARBA00022617"/>
    </source>
</evidence>
<dbReference type="RefSeq" id="WP_038072895.1">
    <property type="nucleotide sequence ID" value="NZ_JHEG04000001.1"/>
</dbReference>
<dbReference type="EMBL" id="JHEG04000001">
    <property type="protein sequence ID" value="KAF3889283.1"/>
    <property type="molecule type" value="Genomic_DNA"/>
</dbReference>
<dbReference type="PROSITE" id="PS00086">
    <property type="entry name" value="CYTOCHROME_P450"/>
    <property type="match status" value="1"/>
</dbReference>
<evidence type="ECO:0000256" key="4">
    <source>
        <dbReference type="ARBA" id="ARBA00023002"/>
    </source>
</evidence>
<evidence type="ECO:0000256" key="6">
    <source>
        <dbReference type="ARBA" id="ARBA00023033"/>
    </source>
</evidence>
<protein>
    <submittedName>
        <fullName evidence="9">Cytochrome P450</fullName>
    </submittedName>
</protein>
<keyword evidence="10" id="KW-1185">Reference proteome</keyword>
<keyword evidence="6 8" id="KW-0503">Monooxygenase</keyword>
<dbReference type="InterPro" id="IPR017972">
    <property type="entry name" value="Cyt_P450_CS"/>
</dbReference>
<dbReference type="Gene3D" id="1.10.630.10">
    <property type="entry name" value="Cytochrome P450"/>
    <property type="match status" value="1"/>
</dbReference>
<keyword evidence="2 7" id="KW-0349">Heme</keyword>
<dbReference type="PRINTS" id="PR00385">
    <property type="entry name" value="P450"/>
</dbReference>
<accession>A0A8S9TD82</accession>
<evidence type="ECO:0000256" key="3">
    <source>
        <dbReference type="ARBA" id="ARBA00022723"/>
    </source>
</evidence>
<dbReference type="OrthoDB" id="446280at2"/>
<name>A0A8S9TD82_9CYAN</name>
<comment type="similarity">
    <text evidence="1 8">Belongs to the cytochrome P450 family.</text>
</comment>
<evidence type="ECO:0000313" key="9">
    <source>
        <dbReference type="EMBL" id="KAF3889283.1"/>
    </source>
</evidence>
<dbReference type="GO" id="GO:0004497">
    <property type="term" value="F:monooxygenase activity"/>
    <property type="evidence" value="ECO:0007669"/>
    <property type="project" value="UniProtKB-KW"/>
</dbReference>
<sequence length="137" mass="15676">MIIKEAMRLYPPVTDVSREATRDCEIGGYSIPKGCTLIASQWVMHRDPRYFSNPEVFNPERWEDDLEKRLPRGVYFPFGDGPRICIGKSFALMEAVLILTTIAQAFQLELVSEREIELQPSITLRPKHGVQVLLKKA</sequence>
<reference evidence="9" key="1">
    <citation type="journal article" date="2015" name="Genome Announc.">
        <title>Draft Genome Sequence of Tolypothrix boutellei Strain VB521301.</title>
        <authorList>
            <person name="Chandrababunaidu M.M."/>
            <person name="Singh D."/>
            <person name="Sen D."/>
            <person name="Bhan S."/>
            <person name="Das S."/>
            <person name="Gupta A."/>
            <person name="Adhikary S.P."/>
            <person name="Tripathy S."/>
        </authorList>
    </citation>
    <scope>NUCLEOTIDE SEQUENCE</scope>
    <source>
        <strain evidence="9">VB521301</strain>
    </source>
</reference>
<keyword evidence="4 8" id="KW-0560">Oxidoreductase</keyword>
<evidence type="ECO:0000256" key="8">
    <source>
        <dbReference type="RuleBase" id="RU000461"/>
    </source>
</evidence>
<dbReference type="InterPro" id="IPR002401">
    <property type="entry name" value="Cyt_P450_E_grp-I"/>
</dbReference>
<keyword evidence="5 7" id="KW-0408">Iron</keyword>
<proteinExistence type="inferred from homology"/>
<dbReference type="GO" id="GO:0005506">
    <property type="term" value="F:iron ion binding"/>
    <property type="evidence" value="ECO:0007669"/>
    <property type="project" value="InterPro"/>
</dbReference>
<dbReference type="PANTHER" id="PTHR24291:SF50">
    <property type="entry name" value="BIFUNCTIONAL ALBAFLAVENONE MONOOXYGENASE_TERPENE SYNTHASE"/>
    <property type="match status" value="1"/>
</dbReference>
<dbReference type="InterPro" id="IPR050196">
    <property type="entry name" value="Cytochrome_P450_Monoox"/>
</dbReference>